<dbReference type="InterPro" id="IPR004469">
    <property type="entry name" value="PSP"/>
</dbReference>
<evidence type="ECO:0000256" key="3">
    <source>
        <dbReference type="ARBA" id="ARBA00009184"/>
    </source>
</evidence>
<keyword evidence="8 15" id="KW-0378">Hydrolase</keyword>
<reference evidence="15 16" key="1">
    <citation type="journal article" date="2020" name="Nature">
        <title>Bacterial chemolithoautotrophy via manganese oxidation.</title>
        <authorList>
            <person name="Yu H."/>
            <person name="Leadbetter J.R."/>
        </authorList>
    </citation>
    <scope>NUCLEOTIDE SEQUENCE [LARGE SCALE GENOMIC DNA]</scope>
    <source>
        <strain evidence="15 16">RBP-1</strain>
    </source>
</reference>
<dbReference type="CDD" id="cd07500">
    <property type="entry name" value="HAD_PSP"/>
    <property type="match status" value="1"/>
</dbReference>
<dbReference type="SUPFAM" id="SSF56784">
    <property type="entry name" value="HAD-like"/>
    <property type="match status" value="1"/>
</dbReference>
<name>A0A7X6DBS0_9BURK</name>
<evidence type="ECO:0000256" key="11">
    <source>
        <dbReference type="ARBA" id="ARBA00031693"/>
    </source>
</evidence>
<dbReference type="InterPro" id="IPR050582">
    <property type="entry name" value="HAD-like_SerB"/>
</dbReference>
<evidence type="ECO:0000256" key="2">
    <source>
        <dbReference type="ARBA" id="ARBA00005135"/>
    </source>
</evidence>
<dbReference type="EC" id="3.1.3.3" evidence="4"/>
<dbReference type="SFLD" id="SFLDS00003">
    <property type="entry name" value="Haloacid_Dehalogenase"/>
    <property type="match status" value="1"/>
</dbReference>
<dbReference type="EMBL" id="VTOX01000001">
    <property type="protein sequence ID" value="NKE64262.1"/>
    <property type="molecule type" value="Genomic_DNA"/>
</dbReference>
<dbReference type="GO" id="GO:0005737">
    <property type="term" value="C:cytoplasm"/>
    <property type="evidence" value="ECO:0007669"/>
    <property type="project" value="TreeGrafter"/>
</dbReference>
<dbReference type="SFLD" id="SFLDF00029">
    <property type="entry name" value="phosphoserine_phosphatase"/>
    <property type="match status" value="1"/>
</dbReference>
<dbReference type="GO" id="GO:0006564">
    <property type="term" value="P:L-serine biosynthetic process"/>
    <property type="evidence" value="ECO:0007669"/>
    <property type="project" value="UniProtKB-KW"/>
</dbReference>
<dbReference type="NCBIfam" id="TIGR01488">
    <property type="entry name" value="HAD-SF-IB"/>
    <property type="match status" value="1"/>
</dbReference>
<dbReference type="Proteomes" id="UP000521868">
    <property type="component" value="Unassembled WGS sequence"/>
</dbReference>
<organism evidence="15 16">
    <name type="scientific">Ramlibacter lithotrophicus</name>
    <dbReference type="NCBI Taxonomy" id="2606681"/>
    <lineage>
        <taxon>Bacteria</taxon>
        <taxon>Pseudomonadati</taxon>
        <taxon>Pseudomonadota</taxon>
        <taxon>Betaproteobacteria</taxon>
        <taxon>Burkholderiales</taxon>
        <taxon>Comamonadaceae</taxon>
        <taxon>Ramlibacter</taxon>
    </lineage>
</organism>
<dbReference type="RefSeq" id="WP_168105371.1">
    <property type="nucleotide sequence ID" value="NZ_VTOX01000001.1"/>
</dbReference>
<evidence type="ECO:0000256" key="10">
    <source>
        <dbReference type="ARBA" id="ARBA00023299"/>
    </source>
</evidence>
<dbReference type="SFLD" id="SFLDG01137">
    <property type="entry name" value="C1.6.1:_Phosphoserine_Phosphat"/>
    <property type="match status" value="1"/>
</dbReference>
<dbReference type="Pfam" id="PF12710">
    <property type="entry name" value="HAD"/>
    <property type="match status" value="1"/>
</dbReference>
<dbReference type="AlphaFoldDB" id="A0A7X6DBS0"/>
<dbReference type="SFLD" id="SFLDG01136">
    <property type="entry name" value="C1.6:_Phosphoserine_Phosphatas"/>
    <property type="match status" value="1"/>
</dbReference>
<proteinExistence type="inferred from homology"/>
<evidence type="ECO:0000313" key="15">
    <source>
        <dbReference type="EMBL" id="NKE64262.1"/>
    </source>
</evidence>
<keyword evidence="10" id="KW-0718">Serine biosynthesis</keyword>
<dbReference type="GO" id="GO:0000287">
    <property type="term" value="F:magnesium ion binding"/>
    <property type="evidence" value="ECO:0007669"/>
    <property type="project" value="TreeGrafter"/>
</dbReference>
<dbReference type="GO" id="GO:0036424">
    <property type="term" value="F:L-phosphoserine phosphatase activity"/>
    <property type="evidence" value="ECO:0007669"/>
    <property type="project" value="InterPro"/>
</dbReference>
<evidence type="ECO:0000256" key="7">
    <source>
        <dbReference type="ARBA" id="ARBA00022723"/>
    </source>
</evidence>
<dbReference type="PANTHER" id="PTHR43344:SF2">
    <property type="entry name" value="PHOSPHOSERINE PHOSPHATASE"/>
    <property type="match status" value="1"/>
</dbReference>
<evidence type="ECO:0000256" key="14">
    <source>
        <dbReference type="PIRSR" id="PIRSR604469-1"/>
    </source>
</evidence>
<dbReference type="Gene3D" id="3.40.50.1000">
    <property type="entry name" value="HAD superfamily/HAD-like"/>
    <property type="match status" value="1"/>
</dbReference>
<feature type="active site" description="Nucleophile" evidence="14">
    <location>
        <position position="30"/>
    </location>
</feature>
<dbReference type="PANTHER" id="PTHR43344">
    <property type="entry name" value="PHOSPHOSERINE PHOSPHATASE"/>
    <property type="match status" value="1"/>
</dbReference>
<evidence type="ECO:0000256" key="8">
    <source>
        <dbReference type="ARBA" id="ARBA00022801"/>
    </source>
</evidence>
<evidence type="ECO:0000256" key="1">
    <source>
        <dbReference type="ARBA" id="ARBA00001946"/>
    </source>
</evidence>
<dbReference type="NCBIfam" id="TIGR00338">
    <property type="entry name" value="serB"/>
    <property type="match status" value="1"/>
</dbReference>
<dbReference type="InterPro" id="IPR023214">
    <property type="entry name" value="HAD_sf"/>
</dbReference>
<keyword evidence="7" id="KW-0479">Metal-binding</keyword>
<keyword evidence="6" id="KW-0028">Amino-acid biosynthesis</keyword>
<accession>A0A7X6DBS0</accession>
<evidence type="ECO:0000256" key="13">
    <source>
        <dbReference type="ARBA" id="ARBA00048523"/>
    </source>
</evidence>
<comment type="similarity">
    <text evidence="3">Belongs to the HAD-like hydrolase superfamily. SerB family.</text>
</comment>
<evidence type="ECO:0000256" key="5">
    <source>
        <dbReference type="ARBA" id="ARBA00015196"/>
    </source>
</evidence>
<comment type="catalytic activity">
    <reaction evidence="13">
        <text>O-phospho-D-serine + H2O = D-serine + phosphate</text>
        <dbReference type="Rhea" id="RHEA:24873"/>
        <dbReference type="ChEBI" id="CHEBI:15377"/>
        <dbReference type="ChEBI" id="CHEBI:35247"/>
        <dbReference type="ChEBI" id="CHEBI:43474"/>
        <dbReference type="ChEBI" id="CHEBI:58680"/>
        <dbReference type="EC" id="3.1.3.3"/>
    </reaction>
</comment>
<comment type="pathway">
    <text evidence="2">Amino-acid biosynthesis; L-serine biosynthesis; L-serine from 3-phospho-D-glycerate: step 3/3.</text>
</comment>
<evidence type="ECO:0000256" key="4">
    <source>
        <dbReference type="ARBA" id="ARBA00012640"/>
    </source>
</evidence>
<comment type="caution">
    <text evidence="15">The sequence shown here is derived from an EMBL/GenBank/DDBJ whole genome shotgun (WGS) entry which is preliminary data.</text>
</comment>
<dbReference type="UniPathway" id="UPA00135">
    <property type="reaction ID" value="UER00198"/>
</dbReference>
<protein>
    <recommendedName>
        <fullName evidence="5">Phosphoserine phosphatase</fullName>
        <ecNumber evidence="4">3.1.3.3</ecNumber>
    </recommendedName>
    <alternativeName>
        <fullName evidence="11">O-phosphoserine phosphohydrolase</fullName>
    </alternativeName>
</protein>
<comment type="catalytic activity">
    <reaction evidence="12">
        <text>O-phospho-L-serine + H2O = L-serine + phosphate</text>
        <dbReference type="Rhea" id="RHEA:21208"/>
        <dbReference type="ChEBI" id="CHEBI:15377"/>
        <dbReference type="ChEBI" id="CHEBI:33384"/>
        <dbReference type="ChEBI" id="CHEBI:43474"/>
        <dbReference type="ChEBI" id="CHEBI:57524"/>
        <dbReference type="EC" id="3.1.3.3"/>
    </reaction>
</comment>
<evidence type="ECO:0000313" key="16">
    <source>
        <dbReference type="Proteomes" id="UP000521868"/>
    </source>
</evidence>
<gene>
    <name evidence="15" type="primary">serB</name>
    <name evidence="15" type="ORF">RAMLITH_00375</name>
</gene>
<evidence type="ECO:0000256" key="6">
    <source>
        <dbReference type="ARBA" id="ARBA00022605"/>
    </source>
</evidence>
<dbReference type="InterPro" id="IPR036412">
    <property type="entry name" value="HAD-like_sf"/>
</dbReference>
<sequence length="238" mass="25655">MTAFEFAPGLTVQGFTPPVPLARFRLIAFDMDSTLINIECVDEIADVVGKGPAVAAITEAAMRGEIADYRESLARRLALLAGTPASVLQRVYEHRLRLNPGALELLAYARWDGLKILLVSGGFTYFTDRLKPRLGLDYAFSNELEIEDGALTGRIVGRVVDGQAKRDAVAKACLEIGCSPEQVIAVGDGANDLPMMEFAGLSVAYRAKPKVRERANVSIDTGGLNRLLEITVPSVAYG</sequence>
<feature type="active site" description="Proton donor" evidence="14">
    <location>
        <position position="32"/>
    </location>
</feature>
<evidence type="ECO:0000256" key="9">
    <source>
        <dbReference type="ARBA" id="ARBA00022842"/>
    </source>
</evidence>
<keyword evidence="16" id="KW-1185">Reference proteome</keyword>
<comment type="cofactor">
    <cofactor evidence="1">
        <name>Mg(2+)</name>
        <dbReference type="ChEBI" id="CHEBI:18420"/>
    </cofactor>
</comment>
<evidence type="ECO:0000256" key="12">
    <source>
        <dbReference type="ARBA" id="ARBA00048138"/>
    </source>
</evidence>
<keyword evidence="9" id="KW-0460">Magnesium</keyword>